<dbReference type="FunFam" id="3.30.70.360:FF:000001">
    <property type="entry name" value="N-acetyldiaminopimelate deacetylase"/>
    <property type="match status" value="1"/>
</dbReference>
<dbReference type="InterPro" id="IPR036264">
    <property type="entry name" value="Bact_exopeptidase_dim_dom"/>
</dbReference>
<dbReference type="GO" id="GO:0046872">
    <property type="term" value="F:metal ion binding"/>
    <property type="evidence" value="ECO:0007669"/>
    <property type="project" value="UniProtKB-KW"/>
</dbReference>
<evidence type="ECO:0000256" key="1">
    <source>
        <dbReference type="ARBA" id="ARBA00022801"/>
    </source>
</evidence>
<dbReference type="GO" id="GO:0050118">
    <property type="term" value="F:N-acetyldiaminopimelate deacetylase activity"/>
    <property type="evidence" value="ECO:0007669"/>
    <property type="project" value="UniProtKB-ARBA"/>
</dbReference>
<feature type="binding site" evidence="2">
    <location>
        <position position="136"/>
    </location>
    <ligand>
        <name>Mn(2+)</name>
        <dbReference type="ChEBI" id="CHEBI:29035"/>
        <label>2</label>
    </ligand>
</feature>
<dbReference type="Gene3D" id="3.40.630.10">
    <property type="entry name" value="Zn peptidases"/>
    <property type="match status" value="1"/>
</dbReference>
<keyword evidence="2" id="KW-0464">Manganese</keyword>
<reference evidence="4" key="1">
    <citation type="submission" date="2015-09" db="EMBL/GenBank/DDBJ databases">
        <authorList>
            <consortium name="Pathogen Informatics"/>
        </authorList>
    </citation>
    <scope>NUCLEOTIDE SEQUENCE</scope>
    <source>
        <strain evidence="4">2789STDY5834896</strain>
    </source>
</reference>
<dbReference type="EC" id="3.-.-.-" evidence="4"/>
<dbReference type="InterPro" id="IPR002933">
    <property type="entry name" value="Peptidase_M20"/>
</dbReference>
<evidence type="ECO:0000256" key="2">
    <source>
        <dbReference type="PIRSR" id="PIRSR005962-1"/>
    </source>
</evidence>
<evidence type="ECO:0000259" key="3">
    <source>
        <dbReference type="Pfam" id="PF07687"/>
    </source>
</evidence>
<dbReference type="Pfam" id="PF01546">
    <property type="entry name" value="Peptidase_M20"/>
    <property type="match status" value="1"/>
</dbReference>
<accession>A0A1C6III5</accession>
<sequence>MKTIKEIAPAYSDYAVAMRRTFHQHPEASMQETWTCAKICQELRDMGIRHQVVAGTGVVATLGRGDGKTVMLRADMDALTVTEETGLDFCSQQPGMMHACGHDGHMAMLLTAAKLLQEVEEQLAGTVKLFFQPGEEVGLGAKAMIAAGALEGVDGCFGIHLWSDIPTGKISVEAGPRMASADRFELTITGKSGHGSMPHQGADAVLAAAAVVMNLQQIASRRTDPLESAVVTVGTVEGGSRWNVLAGEAKLTGTTRTFSSEICRDFPAMIEQIATSTAMAYGATARLDYTPLLGPTVNDETCSAIAADAVRALCGEKALYHFERITGGEDFSYYLQEVPGCLAFVGIRSEEKGSTYPHHHEKFQMDEDALITGAALYAQFAVDFLAKF</sequence>
<dbReference type="InterPro" id="IPR017439">
    <property type="entry name" value="Amidohydrolase"/>
</dbReference>
<feature type="domain" description="Peptidase M20 dimerisation" evidence="3">
    <location>
        <begin position="183"/>
        <end position="262"/>
    </location>
</feature>
<dbReference type="GO" id="GO:0019877">
    <property type="term" value="P:diaminopimelate biosynthetic process"/>
    <property type="evidence" value="ECO:0007669"/>
    <property type="project" value="UniProtKB-ARBA"/>
</dbReference>
<dbReference type="Gene3D" id="3.30.70.360">
    <property type="match status" value="1"/>
</dbReference>
<evidence type="ECO:0000313" key="4">
    <source>
        <dbReference type="EMBL" id="SCJ69706.1"/>
    </source>
</evidence>
<name>A0A1C6III5_9FIRM</name>
<dbReference type="AlphaFoldDB" id="A0A1C6III5"/>
<feature type="binding site" evidence="2">
    <location>
        <position position="359"/>
    </location>
    <ligand>
        <name>Mn(2+)</name>
        <dbReference type="ChEBI" id="CHEBI:29035"/>
        <label>2</label>
    </ligand>
</feature>
<dbReference type="PIRSF" id="PIRSF005962">
    <property type="entry name" value="Pept_M20D_amidohydro"/>
    <property type="match status" value="1"/>
</dbReference>
<dbReference type="PANTHER" id="PTHR11014:SF63">
    <property type="entry name" value="METALLOPEPTIDASE, PUTATIVE (AFU_ORTHOLOGUE AFUA_6G09600)-RELATED"/>
    <property type="match status" value="1"/>
</dbReference>
<dbReference type="InterPro" id="IPR011650">
    <property type="entry name" value="Peptidase_M20_dimer"/>
</dbReference>
<dbReference type="SUPFAM" id="SSF53187">
    <property type="entry name" value="Zn-dependent exopeptidases"/>
    <property type="match status" value="1"/>
</dbReference>
<dbReference type="EMBL" id="FMHG01000001">
    <property type="protein sequence ID" value="SCJ69706.1"/>
    <property type="molecule type" value="Genomic_DNA"/>
</dbReference>
<feature type="binding site" evidence="2">
    <location>
        <position position="102"/>
    </location>
    <ligand>
        <name>Mn(2+)</name>
        <dbReference type="ChEBI" id="CHEBI:29035"/>
        <label>2</label>
    </ligand>
</feature>
<keyword evidence="2" id="KW-0479">Metal-binding</keyword>
<feature type="binding site" evidence="2">
    <location>
        <position position="160"/>
    </location>
    <ligand>
        <name>Mn(2+)</name>
        <dbReference type="ChEBI" id="CHEBI:29035"/>
        <label>2</label>
    </ligand>
</feature>
<dbReference type="Pfam" id="PF07687">
    <property type="entry name" value="M20_dimer"/>
    <property type="match status" value="1"/>
</dbReference>
<gene>
    <name evidence="4" type="primary">yxeP_6</name>
    <name evidence="4" type="ORF">SAMEA3545359_01475</name>
</gene>
<dbReference type="PANTHER" id="PTHR11014">
    <property type="entry name" value="PEPTIDASE M20 FAMILY MEMBER"/>
    <property type="match status" value="1"/>
</dbReference>
<dbReference type="NCBIfam" id="TIGR01891">
    <property type="entry name" value="amidohydrolases"/>
    <property type="match status" value="1"/>
</dbReference>
<organism evidence="4">
    <name type="scientific">uncultured Anaerotruncus sp</name>
    <dbReference type="NCBI Taxonomy" id="905011"/>
    <lineage>
        <taxon>Bacteria</taxon>
        <taxon>Bacillati</taxon>
        <taxon>Bacillota</taxon>
        <taxon>Clostridia</taxon>
        <taxon>Eubacteriales</taxon>
        <taxon>Oscillospiraceae</taxon>
        <taxon>Anaerotruncus</taxon>
        <taxon>environmental samples</taxon>
    </lineage>
</organism>
<feature type="binding site" evidence="2">
    <location>
        <position position="100"/>
    </location>
    <ligand>
        <name>Mn(2+)</name>
        <dbReference type="ChEBI" id="CHEBI:29035"/>
        <label>2</label>
    </ligand>
</feature>
<dbReference type="SUPFAM" id="SSF55031">
    <property type="entry name" value="Bacterial exopeptidase dimerisation domain"/>
    <property type="match status" value="1"/>
</dbReference>
<comment type="cofactor">
    <cofactor evidence="2">
        <name>Mn(2+)</name>
        <dbReference type="ChEBI" id="CHEBI:29035"/>
    </cofactor>
    <text evidence="2">The Mn(2+) ion enhances activity.</text>
</comment>
<keyword evidence="1 4" id="KW-0378">Hydrolase</keyword>
<proteinExistence type="predicted"/>
<protein>
    <submittedName>
        <fullName evidence="4">Uncharacterized hydrolase YxeP</fullName>
        <ecNumber evidence="4">3.-.-.-</ecNumber>
    </submittedName>
</protein>